<evidence type="ECO:0000256" key="2">
    <source>
        <dbReference type="ARBA" id="ARBA00022692"/>
    </source>
</evidence>
<dbReference type="Proteomes" id="UP000698059">
    <property type="component" value="Unassembled WGS sequence"/>
</dbReference>
<evidence type="ECO:0000313" key="9">
    <source>
        <dbReference type="Proteomes" id="UP000698059"/>
    </source>
</evidence>
<dbReference type="PROSITE" id="PS50850">
    <property type="entry name" value="MFS"/>
    <property type="match status" value="1"/>
</dbReference>
<evidence type="ECO:0000256" key="1">
    <source>
        <dbReference type="ARBA" id="ARBA00004651"/>
    </source>
</evidence>
<reference evidence="8 9" key="1">
    <citation type="submission" date="2021-01" db="EMBL/GenBank/DDBJ databases">
        <title>Sequencing the genomes of 1000 actinobacteria strains.</title>
        <authorList>
            <person name="Klenk H.-P."/>
        </authorList>
    </citation>
    <scope>NUCLEOTIDE SEQUENCE [LARGE SCALE GENOMIC DNA]</scope>
    <source>
        <strain evidence="8 9">DSM 46000</strain>
    </source>
</reference>
<feature type="transmembrane region" description="Helical" evidence="6">
    <location>
        <begin position="423"/>
        <end position="445"/>
    </location>
</feature>
<feature type="transmembrane region" description="Helical" evidence="6">
    <location>
        <begin position="360"/>
        <end position="378"/>
    </location>
</feature>
<evidence type="ECO:0000256" key="6">
    <source>
        <dbReference type="SAM" id="Phobius"/>
    </source>
</evidence>
<feature type="transmembrane region" description="Helical" evidence="6">
    <location>
        <begin position="26"/>
        <end position="47"/>
    </location>
</feature>
<evidence type="ECO:0000256" key="3">
    <source>
        <dbReference type="ARBA" id="ARBA00022989"/>
    </source>
</evidence>
<evidence type="ECO:0000256" key="4">
    <source>
        <dbReference type="ARBA" id="ARBA00023136"/>
    </source>
</evidence>
<gene>
    <name evidence="8" type="ORF">JOD49_001637</name>
</gene>
<feature type="region of interest" description="Disordered" evidence="5">
    <location>
        <begin position="232"/>
        <end position="270"/>
    </location>
</feature>
<dbReference type="EMBL" id="JAFBBO010000001">
    <property type="protein sequence ID" value="MBM7478717.1"/>
    <property type="molecule type" value="Genomic_DNA"/>
</dbReference>
<dbReference type="InterPro" id="IPR036259">
    <property type="entry name" value="MFS_trans_sf"/>
</dbReference>
<feature type="compositionally biased region" description="Low complexity" evidence="5">
    <location>
        <begin position="232"/>
        <end position="242"/>
    </location>
</feature>
<evidence type="ECO:0000259" key="7">
    <source>
        <dbReference type="PROSITE" id="PS50850"/>
    </source>
</evidence>
<dbReference type="InterPro" id="IPR005828">
    <property type="entry name" value="MFS_sugar_transport-like"/>
</dbReference>
<dbReference type="Gene3D" id="1.20.1250.20">
    <property type="entry name" value="MFS general substrate transporter like domains"/>
    <property type="match status" value="2"/>
</dbReference>
<keyword evidence="3 6" id="KW-1133">Transmembrane helix</keyword>
<feature type="transmembrane region" description="Helical" evidence="6">
    <location>
        <begin position="297"/>
        <end position="315"/>
    </location>
</feature>
<evidence type="ECO:0000313" key="8">
    <source>
        <dbReference type="EMBL" id="MBM7478717.1"/>
    </source>
</evidence>
<keyword evidence="2 6" id="KW-0812">Transmembrane</keyword>
<feature type="transmembrane region" description="Helical" evidence="6">
    <location>
        <begin position="451"/>
        <end position="471"/>
    </location>
</feature>
<sequence length="486" mass="48219">MTPEALPEPPDGIVDPPVDRVQRRTVTVLAASQVFGGIGVATGISVSSLIASELSGSDAIAGLAQTTAVVGAAIVALPLSRLAERHGRRRSLATGYVVAFLGALLAATATLLQTWPLLLAGMLLFGAGSATGLASRFTATDLARPERRATDLSVVIWATTIGSVLGPNLAGATEKLGLLPGPVGEHGAHGTSALPLLVAAFAFAAAATSVWLLLRPDPLHVAAARAAAGTTPAGIAPARPTASGTAAHTPEGAAPSGLVDTPSTADAPPVPMPPRPGFRAGLAAGWAVIRASATAQLALAAIVVSHLVMVGLMSMTPVHMGHGGASLQIIGIVISAHIAGMYVLSPVIGWAADKVGHARVLAAGGAILLASAVIVAGAPSDDSARLTVGLVLLGVGWSCGLVAGSALLIDATPAADRTQVQGLSDFAMNLGGAVGGVLAGIVIAVSSYAALSWGAAALLVAYLVLVAGRLLRKDGPRSPGRRPTRS</sequence>
<dbReference type="PANTHER" id="PTHR23534">
    <property type="entry name" value="MFS PERMEASE"/>
    <property type="match status" value="1"/>
</dbReference>
<feature type="transmembrane region" description="Helical" evidence="6">
    <location>
        <begin position="91"/>
        <end position="109"/>
    </location>
</feature>
<dbReference type="PANTHER" id="PTHR23534:SF1">
    <property type="entry name" value="MAJOR FACILITATOR SUPERFAMILY PROTEIN"/>
    <property type="match status" value="1"/>
</dbReference>
<feature type="transmembrane region" description="Helical" evidence="6">
    <location>
        <begin position="154"/>
        <end position="173"/>
    </location>
</feature>
<feature type="transmembrane region" description="Helical" evidence="6">
    <location>
        <begin position="327"/>
        <end position="348"/>
    </location>
</feature>
<comment type="subcellular location">
    <subcellularLocation>
        <location evidence="1">Cell membrane</location>
        <topology evidence="1">Multi-pass membrane protein</topology>
    </subcellularLocation>
</comment>
<comment type="caution">
    <text evidence="8">The sequence shown here is derived from an EMBL/GenBank/DDBJ whole genome shotgun (WGS) entry which is preliminary data.</text>
</comment>
<dbReference type="Pfam" id="PF07690">
    <property type="entry name" value="MFS_1"/>
    <property type="match status" value="1"/>
</dbReference>
<feature type="transmembrane region" description="Helical" evidence="6">
    <location>
        <begin position="115"/>
        <end position="134"/>
    </location>
</feature>
<keyword evidence="4 6" id="KW-0472">Membrane</keyword>
<feature type="domain" description="Major facilitator superfamily (MFS) profile" evidence="7">
    <location>
        <begin position="25"/>
        <end position="479"/>
    </location>
</feature>
<feature type="transmembrane region" description="Helical" evidence="6">
    <location>
        <begin position="193"/>
        <end position="214"/>
    </location>
</feature>
<proteinExistence type="predicted"/>
<dbReference type="SUPFAM" id="SSF103473">
    <property type="entry name" value="MFS general substrate transporter"/>
    <property type="match status" value="1"/>
</dbReference>
<name>A0ABS2LEE1_9CELL</name>
<dbReference type="Pfam" id="PF00083">
    <property type="entry name" value="Sugar_tr"/>
    <property type="match status" value="1"/>
</dbReference>
<dbReference type="InterPro" id="IPR011701">
    <property type="entry name" value="MFS"/>
</dbReference>
<accession>A0ABS2LEE1</accession>
<keyword evidence="9" id="KW-1185">Reference proteome</keyword>
<feature type="transmembrane region" description="Helical" evidence="6">
    <location>
        <begin position="59"/>
        <end position="79"/>
    </location>
</feature>
<protein>
    <submittedName>
        <fullName evidence="8">MFS family permease</fullName>
    </submittedName>
</protein>
<organism evidence="8 9">
    <name type="scientific">Oerskovia jenensis</name>
    <dbReference type="NCBI Taxonomy" id="162169"/>
    <lineage>
        <taxon>Bacteria</taxon>
        <taxon>Bacillati</taxon>
        <taxon>Actinomycetota</taxon>
        <taxon>Actinomycetes</taxon>
        <taxon>Micrococcales</taxon>
        <taxon>Cellulomonadaceae</taxon>
        <taxon>Oerskovia</taxon>
    </lineage>
</organism>
<dbReference type="InterPro" id="IPR020846">
    <property type="entry name" value="MFS_dom"/>
</dbReference>
<feature type="transmembrane region" description="Helical" evidence="6">
    <location>
        <begin position="390"/>
        <end position="411"/>
    </location>
</feature>
<evidence type="ECO:0000256" key="5">
    <source>
        <dbReference type="SAM" id="MobiDB-lite"/>
    </source>
</evidence>
<dbReference type="RefSeq" id="WP_205306743.1">
    <property type="nucleotide sequence ID" value="NZ_JAFBBO010000001.1"/>
</dbReference>